<comment type="caution">
    <text evidence="1">The sequence shown here is derived from an EMBL/GenBank/DDBJ whole genome shotgun (WGS) entry which is preliminary data.</text>
</comment>
<gene>
    <name evidence="1" type="ORF">CBR_g48296</name>
</gene>
<dbReference type="EMBL" id="BFEA01000055">
    <property type="protein sequence ID" value="GBG64828.1"/>
    <property type="molecule type" value="Genomic_DNA"/>
</dbReference>
<dbReference type="Proteomes" id="UP000265515">
    <property type="component" value="Unassembled WGS sequence"/>
</dbReference>
<keyword evidence="2" id="KW-1185">Reference proteome</keyword>
<evidence type="ECO:0000313" key="1">
    <source>
        <dbReference type="EMBL" id="GBG64828.1"/>
    </source>
</evidence>
<proteinExistence type="predicted"/>
<name>A0A388K439_CHABU</name>
<evidence type="ECO:0000313" key="2">
    <source>
        <dbReference type="Proteomes" id="UP000265515"/>
    </source>
</evidence>
<dbReference type="Gramene" id="GBG64828">
    <property type="protein sequence ID" value="GBG64828"/>
    <property type="gene ID" value="CBR_g48296"/>
</dbReference>
<protein>
    <submittedName>
        <fullName evidence="1">Uncharacterized protein</fullName>
    </submittedName>
</protein>
<reference evidence="1 2" key="1">
    <citation type="journal article" date="2018" name="Cell">
        <title>The Chara Genome: Secondary Complexity and Implications for Plant Terrestrialization.</title>
        <authorList>
            <person name="Nishiyama T."/>
            <person name="Sakayama H."/>
            <person name="Vries J.D."/>
            <person name="Buschmann H."/>
            <person name="Saint-Marcoux D."/>
            <person name="Ullrich K.K."/>
            <person name="Haas F.B."/>
            <person name="Vanderstraeten L."/>
            <person name="Becker D."/>
            <person name="Lang D."/>
            <person name="Vosolsobe S."/>
            <person name="Rombauts S."/>
            <person name="Wilhelmsson P.K.I."/>
            <person name="Janitza P."/>
            <person name="Kern R."/>
            <person name="Heyl A."/>
            <person name="Rumpler F."/>
            <person name="Villalobos L.I.A.C."/>
            <person name="Clay J.M."/>
            <person name="Skokan R."/>
            <person name="Toyoda A."/>
            <person name="Suzuki Y."/>
            <person name="Kagoshima H."/>
            <person name="Schijlen E."/>
            <person name="Tajeshwar N."/>
            <person name="Catarino B."/>
            <person name="Hetherington A.J."/>
            <person name="Saltykova A."/>
            <person name="Bonnot C."/>
            <person name="Breuninger H."/>
            <person name="Symeonidi A."/>
            <person name="Radhakrishnan G.V."/>
            <person name="Van Nieuwerburgh F."/>
            <person name="Deforce D."/>
            <person name="Chang C."/>
            <person name="Karol K.G."/>
            <person name="Hedrich R."/>
            <person name="Ulvskov P."/>
            <person name="Glockner G."/>
            <person name="Delwiche C.F."/>
            <person name="Petrasek J."/>
            <person name="Van de Peer Y."/>
            <person name="Friml J."/>
            <person name="Beilby M."/>
            <person name="Dolan L."/>
            <person name="Kohara Y."/>
            <person name="Sugano S."/>
            <person name="Fujiyama A."/>
            <person name="Delaux P.-M."/>
            <person name="Quint M."/>
            <person name="TheiBen G."/>
            <person name="Hagemann M."/>
            <person name="Harholt J."/>
            <person name="Dunand C."/>
            <person name="Zachgo S."/>
            <person name="Langdale J."/>
            <person name="Maumus F."/>
            <person name="Straeten D.V.D."/>
            <person name="Gould S.B."/>
            <person name="Rensing S.A."/>
        </authorList>
    </citation>
    <scope>NUCLEOTIDE SEQUENCE [LARGE SCALE GENOMIC DNA]</scope>
    <source>
        <strain evidence="1 2">S276</strain>
    </source>
</reference>
<organism evidence="1 2">
    <name type="scientific">Chara braunii</name>
    <name type="common">Braun's stonewort</name>
    <dbReference type="NCBI Taxonomy" id="69332"/>
    <lineage>
        <taxon>Eukaryota</taxon>
        <taxon>Viridiplantae</taxon>
        <taxon>Streptophyta</taxon>
        <taxon>Charophyceae</taxon>
        <taxon>Charales</taxon>
        <taxon>Characeae</taxon>
        <taxon>Chara</taxon>
    </lineage>
</organism>
<dbReference type="AlphaFoldDB" id="A0A388K439"/>
<accession>A0A388K439</accession>
<sequence>MVVVVVIVGESHIYGGFLFGKEDVNESRVVLVAVIVGGSHIHRQGFLISQEDVNEQGGGGGGEVSYLGKKTLTRAGCCWWR</sequence>